<dbReference type="InterPro" id="IPR029069">
    <property type="entry name" value="HotDog_dom_sf"/>
</dbReference>
<organism evidence="4 5">
    <name type="scientific">Martelella endophytica</name>
    <dbReference type="NCBI Taxonomy" id="1486262"/>
    <lineage>
        <taxon>Bacteria</taxon>
        <taxon>Pseudomonadati</taxon>
        <taxon>Pseudomonadota</taxon>
        <taxon>Alphaproteobacteria</taxon>
        <taxon>Hyphomicrobiales</taxon>
        <taxon>Aurantimonadaceae</taxon>
        <taxon>Martelella</taxon>
    </lineage>
</organism>
<dbReference type="PANTHER" id="PTHR31793:SF37">
    <property type="entry name" value="ACYL-COA THIOESTER HYDROLASE YBGC"/>
    <property type="match status" value="1"/>
</dbReference>
<dbReference type="OrthoDB" id="9808429at2"/>
<dbReference type="Pfam" id="PF13279">
    <property type="entry name" value="4HBT_2"/>
    <property type="match status" value="1"/>
</dbReference>
<dbReference type="EMBL" id="CP010803">
    <property type="protein sequence ID" value="AJY48337.1"/>
    <property type="molecule type" value="Genomic_DNA"/>
</dbReference>
<evidence type="ECO:0000256" key="2">
    <source>
        <dbReference type="ARBA" id="ARBA00022801"/>
    </source>
</evidence>
<dbReference type="NCBIfam" id="TIGR02799">
    <property type="entry name" value="thio_ybgC"/>
    <property type="match status" value="1"/>
</dbReference>
<dbReference type="RefSeq" id="WP_045685467.1">
    <property type="nucleotide sequence ID" value="NZ_CP010803.1"/>
</dbReference>
<dbReference type="InterPro" id="IPR050563">
    <property type="entry name" value="4-hydroxybenzoyl-CoA_TE"/>
</dbReference>
<dbReference type="GO" id="GO:0047617">
    <property type="term" value="F:fatty acyl-CoA hydrolase activity"/>
    <property type="evidence" value="ECO:0007669"/>
    <property type="project" value="TreeGrafter"/>
</dbReference>
<dbReference type="PANTHER" id="PTHR31793">
    <property type="entry name" value="4-HYDROXYBENZOYL-COA THIOESTERASE FAMILY MEMBER"/>
    <property type="match status" value="1"/>
</dbReference>
<proteinExistence type="inferred from homology"/>
<reference evidence="4 5" key="1">
    <citation type="journal article" date="2015" name="Genome Announc.">
        <title>Complete genome sequence of Martelella endophytica YC6887, which has antifungal activity associated with a halophyte.</title>
        <authorList>
            <person name="Khan A."/>
            <person name="Khan H."/>
            <person name="Chung E.J."/>
            <person name="Hossain M.T."/>
            <person name="Chung Y.R."/>
        </authorList>
    </citation>
    <scope>NUCLEOTIDE SEQUENCE [LARGE SCALE GENOMIC DNA]</scope>
    <source>
        <strain evidence="4">YC6887</strain>
    </source>
</reference>
<dbReference type="KEGG" id="mey:TM49_18325"/>
<protein>
    <submittedName>
        <fullName evidence="4">4-hydroxybenzoyl-CoA thioesterase</fullName>
    </submittedName>
</protein>
<keyword evidence="3" id="KW-1133">Transmembrane helix</keyword>
<sequence>MADSNDRDASPLSGWLEEGTHHLRQRIYYEDTDFSGLVYHARYLHFFERGRTDFLRCLGVEQRALHTIDEEGLAFAVHHMDLKFIRPARMDDVIEVTTTTKKATGVRLVLDQAILANGVLLATATVTVVMINRHGRARRMPDELAATLMPGQDEADGGA</sequence>
<dbReference type="NCBIfam" id="TIGR00051">
    <property type="entry name" value="YbgC/FadM family acyl-CoA thioesterase"/>
    <property type="match status" value="1"/>
</dbReference>
<gene>
    <name evidence="4" type="ORF">TM49_18325</name>
</gene>
<dbReference type="SUPFAM" id="SSF54637">
    <property type="entry name" value="Thioesterase/thiol ester dehydrase-isomerase"/>
    <property type="match status" value="1"/>
</dbReference>
<evidence type="ECO:0000256" key="1">
    <source>
        <dbReference type="ARBA" id="ARBA00005953"/>
    </source>
</evidence>
<dbReference type="InterPro" id="IPR006684">
    <property type="entry name" value="YbgC/YbaW"/>
</dbReference>
<keyword evidence="3" id="KW-0812">Transmembrane</keyword>
<dbReference type="CDD" id="cd00586">
    <property type="entry name" value="4HBT"/>
    <property type="match status" value="1"/>
</dbReference>
<evidence type="ECO:0000313" key="4">
    <source>
        <dbReference type="EMBL" id="AJY48337.1"/>
    </source>
</evidence>
<dbReference type="PIRSF" id="PIRSF003230">
    <property type="entry name" value="YbgC"/>
    <property type="match status" value="1"/>
</dbReference>
<dbReference type="AlphaFoldDB" id="A0A0D5LWZ4"/>
<dbReference type="FunFam" id="3.10.129.10:FF:000004">
    <property type="entry name" value="Tol-pal system-associated acyl-CoA thioesterase"/>
    <property type="match status" value="1"/>
</dbReference>
<dbReference type="Proteomes" id="UP000032611">
    <property type="component" value="Chromosome"/>
</dbReference>
<dbReference type="InterPro" id="IPR014166">
    <property type="entry name" value="Tol-Pal_acyl-CoA_thioesterase"/>
</dbReference>
<evidence type="ECO:0000313" key="5">
    <source>
        <dbReference type="Proteomes" id="UP000032611"/>
    </source>
</evidence>
<keyword evidence="2" id="KW-0378">Hydrolase</keyword>
<feature type="transmembrane region" description="Helical" evidence="3">
    <location>
        <begin position="113"/>
        <end position="131"/>
    </location>
</feature>
<name>A0A0D5LWZ4_MAREN</name>
<accession>A0A0D5LWZ4</accession>
<dbReference type="STRING" id="1486262.TM49_18325"/>
<keyword evidence="3" id="KW-0472">Membrane</keyword>
<dbReference type="PATRIC" id="fig|1486262.3.peg.3791"/>
<keyword evidence="5" id="KW-1185">Reference proteome</keyword>
<dbReference type="HOGENOM" id="CLU_101141_7_0_5"/>
<comment type="similarity">
    <text evidence="1">Belongs to the 4-hydroxybenzoyl-CoA thioesterase family.</text>
</comment>
<evidence type="ECO:0000256" key="3">
    <source>
        <dbReference type="SAM" id="Phobius"/>
    </source>
</evidence>
<dbReference type="Gene3D" id="3.10.129.10">
    <property type="entry name" value="Hotdog Thioesterase"/>
    <property type="match status" value="1"/>
</dbReference>